<evidence type="ECO:0000256" key="1">
    <source>
        <dbReference type="SAM" id="MobiDB-lite"/>
    </source>
</evidence>
<evidence type="ECO:0000313" key="3">
    <source>
        <dbReference type="Proteomes" id="UP000298030"/>
    </source>
</evidence>
<protein>
    <submittedName>
        <fullName evidence="2">Uncharacterized protein</fullName>
    </submittedName>
</protein>
<gene>
    <name evidence="2" type="ORF">FA13DRAFT_1785650</name>
</gene>
<proteinExistence type="predicted"/>
<keyword evidence="3" id="KW-1185">Reference proteome</keyword>
<feature type="compositionally biased region" description="Acidic residues" evidence="1">
    <location>
        <begin position="127"/>
        <end position="137"/>
    </location>
</feature>
<organism evidence="2 3">
    <name type="scientific">Coprinellus micaceus</name>
    <name type="common">Glistening ink-cap mushroom</name>
    <name type="synonym">Coprinus micaceus</name>
    <dbReference type="NCBI Taxonomy" id="71717"/>
    <lineage>
        <taxon>Eukaryota</taxon>
        <taxon>Fungi</taxon>
        <taxon>Dikarya</taxon>
        <taxon>Basidiomycota</taxon>
        <taxon>Agaricomycotina</taxon>
        <taxon>Agaricomycetes</taxon>
        <taxon>Agaricomycetidae</taxon>
        <taxon>Agaricales</taxon>
        <taxon>Agaricineae</taxon>
        <taxon>Psathyrellaceae</taxon>
        <taxon>Coprinellus</taxon>
    </lineage>
</organism>
<comment type="caution">
    <text evidence="2">The sequence shown here is derived from an EMBL/GenBank/DDBJ whole genome shotgun (WGS) entry which is preliminary data.</text>
</comment>
<evidence type="ECO:0000313" key="2">
    <source>
        <dbReference type="EMBL" id="TEB37740.1"/>
    </source>
</evidence>
<feature type="region of interest" description="Disordered" evidence="1">
    <location>
        <begin position="41"/>
        <end position="85"/>
    </location>
</feature>
<feature type="compositionally biased region" description="Pro residues" evidence="1">
    <location>
        <begin position="63"/>
        <end position="79"/>
    </location>
</feature>
<sequence>MKLVTVSCPGCSAKVPRKYYLEHLQRSEQDACKVVLQSLDADLSSSDSDSEIQVSRKHRTVPHRPPPSTRAGPVNPPSNSPVQPVDEDVEMSLVVDAAGDHFGDYEDYMEDKQAGPNMDGQQHDPSEGDSYDSDNELPDYYPGSDELEVERPNAPSDPESSQELEDGEVTREGCEPGPAPASLNQQPSRDTDYPSIIKKVGSICE</sequence>
<accession>A0A4Y7TU81</accession>
<dbReference type="Proteomes" id="UP000298030">
    <property type="component" value="Unassembled WGS sequence"/>
</dbReference>
<reference evidence="2 3" key="1">
    <citation type="journal article" date="2019" name="Nat. Ecol. Evol.">
        <title>Megaphylogeny resolves global patterns of mushroom evolution.</title>
        <authorList>
            <person name="Varga T."/>
            <person name="Krizsan K."/>
            <person name="Foldi C."/>
            <person name="Dima B."/>
            <person name="Sanchez-Garcia M."/>
            <person name="Sanchez-Ramirez S."/>
            <person name="Szollosi G.J."/>
            <person name="Szarkandi J.G."/>
            <person name="Papp V."/>
            <person name="Albert L."/>
            <person name="Andreopoulos W."/>
            <person name="Angelini C."/>
            <person name="Antonin V."/>
            <person name="Barry K.W."/>
            <person name="Bougher N.L."/>
            <person name="Buchanan P."/>
            <person name="Buyck B."/>
            <person name="Bense V."/>
            <person name="Catcheside P."/>
            <person name="Chovatia M."/>
            <person name="Cooper J."/>
            <person name="Damon W."/>
            <person name="Desjardin D."/>
            <person name="Finy P."/>
            <person name="Geml J."/>
            <person name="Haridas S."/>
            <person name="Hughes K."/>
            <person name="Justo A."/>
            <person name="Karasinski D."/>
            <person name="Kautmanova I."/>
            <person name="Kiss B."/>
            <person name="Kocsube S."/>
            <person name="Kotiranta H."/>
            <person name="LaButti K.M."/>
            <person name="Lechner B.E."/>
            <person name="Liimatainen K."/>
            <person name="Lipzen A."/>
            <person name="Lukacs Z."/>
            <person name="Mihaltcheva S."/>
            <person name="Morgado L.N."/>
            <person name="Niskanen T."/>
            <person name="Noordeloos M.E."/>
            <person name="Ohm R.A."/>
            <person name="Ortiz-Santana B."/>
            <person name="Ovrebo C."/>
            <person name="Racz N."/>
            <person name="Riley R."/>
            <person name="Savchenko A."/>
            <person name="Shiryaev A."/>
            <person name="Soop K."/>
            <person name="Spirin V."/>
            <person name="Szebenyi C."/>
            <person name="Tomsovsky M."/>
            <person name="Tulloss R.E."/>
            <person name="Uehling J."/>
            <person name="Grigoriev I.V."/>
            <person name="Vagvolgyi C."/>
            <person name="Papp T."/>
            <person name="Martin F.M."/>
            <person name="Miettinen O."/>
            <person name="Hibbett D.S."/>
            <person name="Nagy L.G."/>
        </authorList>
    </citation>
    <scope>NUCLEOTIDE SEQUENCE [LARGE SCALE GENOMIC DNA]</scope>
    <source>
        <strain evidence="2 3">FP101781</strain>
    </source>
</reference>
<name>A0A4Y7TU81_COPMI</name>
<feature type="region of interest" description="Disordered" evidence="1">
    <location>
        <begin position="107"/>
        <end position="205"/>
    </location>
</feature>
<dbReference type="EMBL" id="QPFP01000003">
    <property type="protein sequence ID" value="TEB37740.1"/>
    <property type="molecule type" value="Genomic_DNA"/>
</dbReference>
<dbReference type="AlphaFoldDB" id="A0A4Y7TU81"/>